<reference evidence="6 7" key="1">
    <citation type="journal article" date="2012" name="Genome Biol.">
        <title>Genome and low-iron response of an oceanic diatom adapted to chronic iron limitation.</title>
        <authorList>
            <person name="Lommer M."/>
            <person name="Specht M."/>
            <person name="Roy A.S."/>
            <person name="Kraemer L."/>
            <person name="Andreson R."/>
            <person name="Gutowska M.A."/>
            <person name="Wolf J."/>
            <person name="Bergner S.V."/>
            <person name="Schilhabel M.B."/>
            <person name="Klostermeier U.C."/>
            <person name="Beiko R.G."/>
            <person name="Rosenstiel P."/>
            <person name="Hippler M."/>
            <person name="Laroche J."/>
        </authorList>
    </citation>
    <scope>NUCLEOTIDE SEQUENCE [LARGE SCALE GENOMIC DNA]</scope>
    <source>
        <strain evidence="6 7">CCMP1005</strain>
    </source>
</reference>
<feature type="region of interest" description="Disordered" evidence="2">
    <location>
        <begin position="75"/>
        <end position="192"/>
    </location>
</feature>
<dbReference type="eggNOG" id="KOG1379">
    <property type="taxonomic scope" value="Eukaryota"/>
</dbReference>
<dbReference type="SUPFAM" id="SSF51045">
    <property type="entry name" value="WW domain"/>
    <property type="match status" value="1"/>
</dbReference>
<organism evidence="6 7">
    <name type="scientific">Thalassiosira oceanica</name>
    <name type="common">Marine diatom</name>
    <dbReference type="NCBI Taxonomy" id="159749"/>
    <lineage>
        <taxon>Eukaryota</taxon>
        <taxon>Sar</taxon>
        <taxon>Stramenopiles</taxon>
        <taxon>Ochrophyta</taxon>
        <taxon>Bacillariophyta</taxon>
        <taxon>Coscinodiscophyceae</taxon>
        <taxon>Thalassiosirophycidae</taxon>
        <taxon>Thalassiosirales</taxon>
        <taxon>Thalassiosiraceae</taxon>
        <taxon>Thalassiosira</taxon>
    </lineage>
</organism>
<feature type="domain" description="PPM-type phosphatase" evidence="5">
    <location>
        <begin position="393"/>
        <end position="645"/>
    </location>
</feature>
<dbReference type="Gene3D" id="2.20.70.10">
    <property type="match status" value="1"/>
</dbReference>
<dbReference type="SUPFAM" id="SSF81606">
    <property type="entry name" value="PP2C-like"/>
    <property type="match status" value="1"/>
</dbReference>
<proteinExistence type="inferred from homology"/>
<feature type="signal peptide" evidence="3">
    <location>
        <begin position="1"/>
        <end position="24"/>
    </location>
</feature>
<keyword evidence="1" id="KW-0464">Manganese</keyword>
<evidence type="ECO:0000256" key="2">
    <source>
        <dbReference type="SAM" id="MobiDB-lite"/>
    </source>
</evidence>
<dbReference type="InterPro" id="IPR001202">
    <property type="entry name" value="WW_dom"/>
</dbReference>
<dbReference type="PANTHER" id="PTHR12320">
    <property type="entry name" value="PROTEIN PHOSPHATASE 2C"/>
    <property type="match status" value="1"/>
</dbReference>
<name>K0TQC8_THAOC</name>
<dbReference type="GO" id="GO:0046872">
    <property type="term" value="F:metal ion binding"/>
    <property type="evidence" value="ECO:0007669"/>
    <property type="project" value="UniProtKB-UniRule"/>
</dbReference>
<keyword evidence="3" id="KW-0732">Signal</keyword>
<gene>
    <name evidence="6" type="ORF">THAOC_02446</name>
</gene>
<comment type="cofactor">
    <cofactor evidence="1">
        <name>Mg(2+)</name>
        <dbReference type="ChEBI" id="CHEBI:18420"/>
    </cofactor>
</comment>
<evidence type="ECO:0000259" key="4">
    <source>
        <dbReference type="PROSITE" id="PS50020"/>
    </source>
</evidence>
<sequence>MKASGRGARLCVAACAIYGGVVHAFAPPSQVCPTRSSTLQLGSSPEPLASEGDWSAYVDAETTGYIYYFNSVTGESSWDPPSSTFPAVAAPSAEDTTREQRKEQRRLERKQAREQRKRERDEKQKEREAKEAADREARKLERAEKAAEPVADASGERQTKKKSSGGGGGFFGLFAKGSSSDKADDGKPKKTKLETLNELSDIATNDGFLSELDAVIAEEAIAIADKITEAPAKNKGGFFTSTSFVSGEEATSDAEELIADAEERTSNIFSQFTVGAKARPKADKKEEVIEEPEPEENVWTEGLKNLFTNAFNSFIPPETTTNKTTKKVVAKDVTPTRKKKATVSDSDYLDAVWGAETSARPTLNIAEMMKAFQVESKEEEKVVEEVPDEFRTLSLDASLQVKAHPEKVAWGGEDAGFAAGRTFGVFDGVSGATKERGKKLYSRSLADSMKKKSGRSGLSIKELTTYMQEAKELADEEATGASTAVVASIGEDNVLRSLNLGDSVCLVLRDGAVAARTREIIHFFDCPYQLSDDSPDRPRDGTTLQAEVFKGDVVVAGSDGVFDNLSDSDIVSIVSSFGPRSKSSAIAKKIVERSRTVSLDKDAITPYSTIARGKSGYDAYKSGRGAKLMTLVASLSRPTRKSKPI</sequence>
<dbReference type="SMART" id="SM00332">
    <property type="entry name" value="PP2Cc"/>
    <property type="match status" value="1"/>
</dbReference>
<dbReference type="OrthoDB" id="60843at2759"/>
<protein>
    <recommendedName>
        <fullName evidence="1">Protein phosphatase</fullName>
        <ecNumber evidence="1">3.1.3.16</ecNumber>
    </recommendedName>
</protein>
<dbReference type="PROSITE" id="PS50020">
    <property type="entry name" value="WW_DOMAIN_2"/>
    <property type="match status" value="1"/>
</dbReference>
<comment type="cofactor">
    <cofactor evidence="1">
        <name>Mn(2+)</name>
        <dbReference type="ChEBI" id="CHEBI:29035"/>
    </cofactor>
</comment>
<evidence type="ECO:0000313" key="6">
    <source>
        <dbReference type="EMBL" id="EJK75822.1"/>
    </source>
</evidence>
<feature type="chain" id="PRO_5003838171" description="Protein phosphatase" evidence="3">
    <location>
        <begin position="25"/>
        <end position="645"/>
    </location>
</feature>
<accession>K0TQC8</accession>
<dbReference type="GO" id="GO:0004722">
    <property type="term" value="F:protein serine/threonine phosphatase activity"/>
    <property type="evidence" value="ECO:0007669"/>
    <property type="project" value="UniProtKB-EC"/>
</dbReference>
<evidence type="ECO:0000259" key="5">
    <source>
        <dbReference type="PROSITE" id="PS51746"/>
    </source>
</evidence>
<dbReference type="PANTHER" id="PTHR12320:SF1">
    <property type="entry name" value="PROTEIN PHOSPHATASE PTC7 HOMOLOG"/>
    <property type="match status" value="1"/>
</dbReference>
<evidence type="ECO:0000313" key="7">
    <source>
        <dbReference type="Proteomes" id="UP000266841"/>
    </source>
</evidence>
<feature type="compositionally biased region" description="Basic and acidic residues" evidence="2">
    <location>
        <begin position="95"/>
        <end position="147"/>
    </location>
</feature>
<dbReference type="InterPro" id="IPR001932">
    <property type="entry name" value="PPM-type_phosphatase-like_dom"/>
</dbReference>
<dbReference type="InterPro" id="IPR039123">
    <property type="entry name" value="PPTC7"/>
</dbReference>
<keyword evidence="1" id="KW-0904">Protein phosphatase</keyword>
<comment type="similarity">
    <text evidence="1">Belongs to the PP2C family.</text>
</comment>
<keyword evidence="1" id="KW-0460">Magnesium</keyword>
<dbReference type="Gene3D" id="3.60.40.10">
    <property type="entry name" value="PPM-type phosphatase domain"/>
    <property type="match status" value="1"/>
</dbReference>
<dbReference type="EC" id="3.1.3.16" evidence="1"/>
<dbReference type="InterPro" id="IPR036020">
    <property type="entry name" value="WW_dom_sf"/>
</dbReference>
<feature type="domain" description="WW" evidence="4">
    <location>
        <begin position="54"/>
        <end position="83"/>
    </location>
</feature>
<dbReference type="PROSITE" id="PS51746">
    <property type="entry name" value="PPM_2"/>
    <property type="match status" value="1"/>
</dbReference>
<dbReference type="SMART" id="SM00456">
    <property type="entry name" value="WW"/>
    <property type="match status" value="1"/>
</dbReference>
<comment type="catalytic activity">
    <reaction evidence="1">
        <text>O-phospho-L-seryl-[protein] + H2O = L-seryl-[protein] + phosphate</text>
        <dbReference type="Rhea" id="RHEA:20629"/>
        <dbReference type="Rhea" id="RHEA-COMP:9863"/>
        <dbReference type="Rhea" id="RHEA-COMP:11604"/>
        <dbReference type="ChEBI" id="CHEBI:15377"/>
        <dbReference type="ChEBI" id="CHEBI:29999"/>
        <dbReference type="ChEBI" id="CHEBI:43474"/>
        <dbReference type="ChEBI" id="CHEBI:83421"/>
        <dbReference type="EC" id="3.1.3.16"/>
    </reaction>
</comment>
<keyword evidence="1" id="KW-0378">Hydrolase</keyword>
<feature type="compositionally biased region" description="Basic and acidic residues" evidence="2">
    <location>
        <begin position="179"/>
        <end position="192"/>
    </location>
</feature>
<feature type="compositionally biased region" description="Polar residues" evidence="2">
    <location>
        <begin position="75"/>
        <end position="85"/>
    </location>
</feature>
<evidence type="ECO:0000256" key="1">
    <source>
        <dbReference type="RuleBase" id="RU366020"/>
    </source>
</evidence>
<dbReference type="Proteomes" id="UP000266841">
    <property type="component" value="Unassembled WGS sequence"/>
</dbReference>
<dbReference type="Pfam" id="PF00397">
    <property type="entry name" value="WW"/>
    <property type="match status" value="1"/>
</dbReference>
<evidence type="ECO:0000256" key="3">
    <source>
        <dbReference type="SAM" id="SignalP"/>
    </source>
</evidence>
<dbReference type="AlphaFoldDB" id="K0TQC8"/>
<dbReference type="CDD" id="cd00201">
    <property type="entry name" value="WW"/>
    <property type="match status" value="1"/>
</dbReference>
<keyword evidence="1" id="KW-0479">Metal-binding</keyword>
<comment type="catalytic activity">
    <reaction evidence="1">
        <text>O-phospho-L-threonyl-[protein] + H2O = L-threonyl-[protein] + phosphate</text>
        <dbReference type="Rhea" id="RHEA:47004"/>
        <dbReference type="Rhea" id="RHEA-COMP:11060"/>
        <dbReference type="Rhea" id="RHEA-COMP:11605"/>
        <dbReference type="ChEBI" id="CHEBI:15377"/>
        <dbReference type="ChEBI" id="CHEBI:30013"/>
        <dbReference type="ChEBI" id="CHEBI:43474"/>
        <dbReference type="ChEBI" id="CHEBI:61977"/>
        <dbReference type="EC" id="3.1.3.16"/>
    </reaction>
</comment>
<dbReference type="InterPro" id="IPR036457">
    <property type="entry name" value="PPM-type-like_dom_sf"/>
</dbReference>
<dbReference type="EMBL" id="AGNL01002702">
    <property type="protein sequence ID" value="EJK75822.1"/>
    <property type="molecule type" value="Genomic_DNA"/>
</dbReference>
<keyword evidence="7" id="KW-1185">Reference proteome</keyword>
<comment type="caution">
    <text evidence="6">The sequence shown here is derived from an EMBL/GenBank/DDBJ whole genome shotgun (WGS) entry which is preliminary data.</text>
</comment>